<gene>
    <name evidence="1" type="ORF">K7432_010201</name>
</gene>
<dbReference type="EMBL" id="JASJQH010007559">
    <property type="protein sequence ID" value="KAK9704409.1"/>
    <property type="molecule type" value="Genomic_DNA"/>
</dbReference>
<reference evidence="1 2" key="1">
    <citation type="submission" date="2023-04" db="EMBL/GenBank/DDBJ databases">
        <title>Genome of Basidiobolus ranarum AG-B5.</title>
        <authorList>
            <person name="Stajich J.E."/>
            <person name="Carter-House D."/>
            <person name="Gryganskyi A."/>
        </authorList>
    </citation>
    <scope>NUCLEOTIDE SEQUENCE [LARGE SCALE GENOMIC DNA]</scope>
    <source>
        <strain evidence="1 2">AG-B5</strain>
    </source>
</reference>
<protein>
    <submittedName>
        <fullName evidence="1">Uncharacterized protein</fullName>
    </submittedName>
</protein>
<accession>A0ABR2VWA4</accession>
<keyword evidence="2" id="KW-1185">Reference proteome</keyword>
<sequence length="97" mass="11096">MFLRTILQSGFTYNFRRIAGSRSVATVHRSYTNISSIKDPESTFDEREHHRHLVNILNSSSDDDWSIKSVQNHPISAPTPAPLDLSQDIVWNDLTQD</sequence>
<comment type="caution">
    <text evidence="1">The sequence shown here is derived from an EMBL/GenBank/DDBJ whole genome shotgun (WGS) entry which is preliminary data.</text>
</comment>
<evidence type="ECO:0000313" key="2">
    <source>
        <dbReference type="Proteomes" id="UP001479436"/>
    </source>
</evidence>
<name>A0ABR2VWA4_9FUNG</name>
<evidence type="ECO:0000313" key="1">
    <source>
        <dbReference type="EMBL" id="KAK9704409.1"/>
    </source>
</evidence>
<dbReference type="Proteomes" id="UP001479436">
    <property type="component" value="Unassembled WGS sequence"/>
</dbReference>
<organism evidence="1 2">
    <name type="scientific">Basidiobolus ranarum</name>
    <dbReference type="NCBI Taxonomy" id="34480"/>
    <lineage>
        <taxon>Eukaryota</taxon>
        <taxon>Fungi</taxon>
        <taxon>Fungi incertae sedis</taxon>
        <taxon>Zoopagomycota</taxon>
        <taxon>Entomophthoromycotina</taxon>
        <taxon>Basidiobolomycetes</taxon>
        <taxon>Basidiobolales</taxon>
        <taxon>Basidiobolaceae</taxon>
        <taxon>Basidiobolus</taxon>
    </lineage>
</organism>
<proteinExistence type="predicted"/>